<keyword evidence="1" id="KW-0472">Membrane</keyword>
<dbReference type="AlphaFoldDB" id="A0A1A9VFD2"/>
<evidence type="ECO:0000313" key="2">
    <source>
        <dbReference type="EnsemblMetazoa" id="GAUT035491-PA"/>
    </source>
</evidence>
<protein>
    <submittedName>
        <fullName evidence="2">Uncharacterized protein</fullName>
    </submittedName>
</protein>
<organism evidence="2 3">
    <name type="scientific">Glossina austeni</name>
    <name type="common">Savannah tsetse fly</name>
    <dbReference type="NCBI Taxonomy" id="7395"/>
    <lineage>
        <taxon>Eukaryota</taxon>
        <taxon>Metazoa</taxon>
        <taxon>Ecdysozoa</taxon>
        <taxon>Arthropoda</taxon>
        <taxon>Hexapoda</taxon>
        <taxon>Insecta</taxon>
        <taxon>Pterygota</taxon>
        <taxon>Neoptera</taxon>
        <taxon>Endopterygota</taxon>
        <taxon>Diptera</taxon>
        <taxon>Brachycera</taxon>
        <taxon>Muscomorpha</taxon>
        <taxon>Hippoboscoidea</taxon>
        <taxon>Glossinidae</taxon>
        <taxon>Glossina</taxon>
    </lineage>
</organism>
<keyword evidence="1" id="KW-1133">Transmembrane helix</keyword>
<proteinExistence type="predicted"/>
<sequence length="137" mass="15039">MKCVPDFKEMPRYDDKIEVIMGPSSSFTLTTSIYIFLWNVKLAYSYRNLRVSLCKLIIGCGIRLESISAGLSHLKAPPQLTPNAIENDLVTPIISNVGFGGMAKAFPAAQVTSQDNELLDSKSEVSKIRTNIISNGN</sequence>
<dbReference type="VEuPathDB" id="VectorBase:GAUT035491"/>
<keyword evidence="3" id="KW-1185">Reference proteome</keyword>
<feature type="transmembrane region" description="Helical" evidence="1">
    <location>
        <begin position="20"/>
        <end position="40"/>
    </location>
</feature>
<evidence type="ECO:0000256" key="1">
    <source>
        <dbReference type="SAM" id="Phobius"/>
    </source>
</evidence>
<reference evidence="2" key="1">
    <citation type="submission" date="2020-05" db="UniProtKB">
        <authorList>
            <consortium name="EnsemblMetazoa"/>
        </authorList>
    </citation>
    <scope>IDENTIFICATION</scope>
    <source>
        <strain evidence="2">TTRI</strain>
    </source>
</reference>
<name>A0A1A9VFD2_GLOAU</name>
<evidence type="ECO:0000313" key="3">
    <source>
        <dbReference type="Proteomes" id="UP000078200"/>
    </source>
</evidence>
<keyword evidence="1" id="KW-0812">Transmembrane</keyword>
<accession>A0A1A9VFD2</accession>
<dbReference type="Proteomes" id="UP000078200">
    <property type="component" value="Unassembled WGS sequence"/>
</dbReference>
<dbReference type="EnsemblMetazoa" id="GAUT035491-RA">
    <property type="protein sequence ID" value="GAUT035491-PA"/>
    <property type="gene ID" value="GAUT035491"/>
</dbReference>